<dbReference type="RefSeq" id="WP_146365807.1">
    <property type="nucleotide sequence ID" value="NZ_CP042262.1"/>
</dbReference>
<feature type="chain" id="PRO_5023091331" evidence="1">
    <location>
        <begin position="25"/>
        <end position="248"/>
    </location>
</feature>
<evidence type="ECO:0000313" key="3">
    <source>
        <dbReference type="Proteomes" id="UP000318483"/>
    </source>
</evidence>
<keyword evidence="3" id="KW-1185">Reference proteome</keyword>
<geneLocation type="plasmid" evidence="2 3">
    <name>unnamed1</name>
</geneLocation>
<accession>A0A5B8I990</accession>
<dbReference type="OrthoDB" id="86940at2"/>
<dbReference type="KEGG" id="lit:FPZ52_11720"/>
<reference evidence="2 3" key="1">
    <citation type="submission" date="2019-07" db="EMBL/GenBank/DDBJ databases">
        <title>Litoreibacter alkalisoli sp. nov., isolated from saline-alkaline soil.</title>
        <authorList>
            <person name="Wang S."/>
            <person name="Xu L."/>
            <person name="Xing Y.-T."/>
            <person name="Sun J.-Q."/>
        </authorList>
    </citation>
    <scope>NUCLEOTIDE SEQUENCE [LARGE SCALE GENOMIC DNA]</scope>
    <source>
        <strain evidence="2 3">LN3S51</strain>
        <plasmid evidence="2 3">unnamed1</plasmid>
    </source>
</reference>
<evidence type="ECO:0000256" key="1">
    <source>
        <dbReference type="SAM" id="SignalP"/>
    </source>
</evidence>
<evidence type="ECO:0000313" key="2">
    <source>
        <dbReference type="EMBL" id="QDY70389.1"/>
    </source>
</evidence>
<proteinExistence type="predicted"/>
<keyword evidence="1" id="KW-0732">Signal</keyword>
<name>A0A5B8I990_9RHOB</name>
<gene>
    <name evidence="2" type="ORF">FPZ52_11720</name>
</gene>
<dbReference type="Proteomes" id="UP000318483">
    <property type="component" value="Plasmid unnamed1"/>
</dbReference>
<sequence length="248" mass="26793">MKFVPLHGAVLVLSGMIHALPVLAQELDIPKVDIPTLPSAAHRAEQFKPHGWSVEKQLQGDLNADGIADVVLLLREDDPAKVIHPDGLGENPLDTNPRMLGIALGQPEGGYALVAENHALIPRRDNPTMDDPLNGAAVGGIALTGGRLRVTLGRFFSAGTWDMGSSVFTFRWQDNGFWLIGYDETVVSRNTGSTRSISVNYLTGDTKHIYGSIEDDAERIEWTQSAPAPLLSFDDIGSGFDFDPVEGP</sequence>
<keyword evidence="2" id="KW-0614">Plasmid</keyword>
<dbReference type="AlphaFoldDB" id="A0A5B8I990"/>
<organism evidence="2 3">
    <name type="scientific">Qingshengfaniella alkalisoli</name>
    <dbReference type="NCBI Taxonomy" id="2599296"/>
    <lineage>
        <taxon>Bacteria</taxon>
        <taxon>Pseudomonadati</taxon>
        <taxon>Pseudomonadota</taxon>
        <taxon>Alphaproteobacteria</taxon>
        <taxon>Rhodobacterales</taxon>
        <taxon>Paracoccaceae</taxon>
        <taxon>Qingshengfaniella</taxon>
    </lineage>
</organism>
<feature type="signal peptide" evidence="1">
    <location>
        <begin position="1"/>
        <end position="24"/>
    </location>
</feature>
<protein>
    <submittedName>
        <fullName evidence="2">Uncharacterized protein</fullName>
    </submittedName>
</protein>
<dbReference type="EMBL" id="CP042262">
    <property type="protein sequence ID" value="QDY70389.1"/>
    <property type="molecule type" value="Genomic_DNA"/>
</dbReference>